<evidence type="ECO:0000313" key="2">
    <source>
        <dbReference type="EMBL" id="KKN78424.1"/>
    </source>
</evidence>
<name>A0A0F9TGP4_9ZZZZ</name>
<gene>
    <name evidence="2" type="ORF">LCGC14_0349560</name>
</gene>
<organism evidence="2">
    <name type="scientific">marine sediment metagenome</name>
    <dbReference type="NCBI Taxonomy" id="412755"/>
    <lineage>
        <taxon>unclassified sequences</taxon>
        <taxon>metagenomes</taxon>
        <taxon>ecological metagenomes</taxon>
    </lineage>
</organism>
<proteinExistence type="predicted"/>
<comment type="caution">
    <text evidence="2">The sequence shown here is derived from an EMBL/GenBank/DDBJ whole genome shotgun (WGS) entry which is preliminary data.</text>
</comment>
<accession>A0A0F9TGP4</accession>
<keyword evidence="1" id="KW-0812">Transmembrane</keyword>
<feature type="transmembrane region" description="Helical" evidence="1">
    <location>
        <begin position="9"/>
        <end position="30"/>
    </location>
</feature>
<keyword evidence="1" id="KW-0472">Membrane</keyword>
<reference evidence="2" key="1">
    <citation type="journal article" date="2015" name="Nature">
        <title>Complex archaea that bridge the gap between prokaryotes and eukaryotes.</title>
        <authorList>
            <person name="Spang A."/>
            <person name="Saw J.H."/>
            <person name="Jorgensen S.L."/>
            <person name="Zaremba-Niedzwiedzka K."/>
            <person name="Martijn J."/>
            <person name="Lind A.E."/>
            <person name="van Eijk R."/>
            <person name="Schleper C."/>
            <person name="Guy L."/>
            <person name="Ettema T.J."/>
        </authorList>
    </citation>
    <scope>NUCLEOTIDE SEQUENCE</scope>
</reference>
<dbReference type="AlphaFoldDB" id="A0A0F9TGP4"/>
<evidence type="ECO:0000256" key="1">
    <source>
        <dbReference type="SAM" id="Phobius"/>
    </source>
</evidence>
<protein>
    <submittedName>
        <fullName evidence="2">Uncharacterized protein</fullName>
    </submittedName>
</protein>
<dbReference type="EMBL" id="LAZR01000262">
    <property type="protein sequence ID" value="KKN78424.1"/>
    <property type="molecule type" value="Genomic_DNA"/>
</dbReference>
<keyword evidence="1" id="KW-1133">Transmembrane helix</keyword>
<sequence>MKAKFFSSLLFLILGIGVWVWFMATLIVLGNSGVELPPILNFGFAFLIIYLMYSVGYFIVCLIKWVIKDDEDA</sequence>
<feature type="transmembrane region" description="Helical" evidence="1">
    <location>
        <begin position="42"/>
        <end position="67"/>
    </location>
</feature>